<dbReference type="AlphaFoldDB" id="A0AAP0MD62"/>
<dbReference type="EMBL" id="JBCGBO010000004">
    <property type="protein sequence ID" value="KAK9208237.1"/>
    <property type="molecule type" value="Genomic_DNA"/>
</dbReference>
<dbReference type="Proteomes" id="UP001428341">
    <property type="component" value="Unassembled WGS sequence"/>
</dbReference>
<organism evidence="1 2">
    <name type="scientific">Citrus x changshan-huyou</name>
    <dbReference type="NCBI Taxonomy" id="2935761"/>
    <lineage>
        <taxon>Eukaryota</taxon>
        <taxon>Viridiplantae</taxon>
        <taxon>Streptophyta</taxon>
        <taxon>Embryophyta</taxon>
        <taxon>Tracheophyta</taxon>
        <taxon>Spermatophyta</taxon>
        <taxon>Magnoliopsida</taxon>
        <taxon>eudicotyledons</taxon>
        <taxon>Gunneridae</taxon>
        <taxon>Pentapetalae</taxon>
        <taxon>rosids</taxon>
        <taxon>malvids</taxon>
        <taxon>Sapindales</taxon>
        <taxon>Rutaceae</taxon>
        <taxon>Aurantioideae</taxon>
        <taxon>Citrus</taxon>
    </lineage>
</organism>
<protein>
    <recommendedName>
        <fullName evidence="3">Hexosyltransferase</fullName>
    </recommendedName>
</protein>
<keyword evidence="2" id="KW-1185">Reference proteome</keyword>
<comment type="caution">
    <text evidence="1">The sequence shown here is derived from an EMBL/GenBank/DDBJ whole genome shotgun (WGS) entry which is preliminary data.</text>
</comment>
<evidence type="ECO:0000313" key="1">
    <source>
        <dbReference type="EMBL" id="KAK9208237.1"/>
    </source>
</evidence>
<name>A0AAP0MD62_9ROSI</name>
<sequence length="140" mass="15532">MFSNEDVTIGSWMLAMNVHHEDNRAICDPRCTSTSIAVWDIPKCSGLCNPAIRMKEPHNIKWSLLIFLPYLMLVVVEAMSSTKSIPFQYLINALITILKHFYGTEAINAFAEGAAGAGQCKCTESAFGEVYRGYCSFVVV</sequence>
<reference evidence="1 2" key="1">
    <citation type="submission" date="2024-05" db="EMBL/GenBank/DDBJ databases">
        <title>Haplotype-resolved chromosome-level genome assembly of Huyou (Citrus changshanensis).</title>
        <authorList>
            <person name="Miao C."/>
            <person name="Chen W."/>
            <person name="Wu Y."/>
            <person name="Wang L."/>
            <person name="Zhao S."/>
            <person name="Grierson D."/>
            <person name="Xu C."/>
            <person name="Chen K."/>
        </authorList>
    </citation>
    <scope>NUCLEOTIDE SEQUENCE [LARGE SCALE GENOMIC DNA]</scope>
    <source>
        <strain evidence="1">01-14</strain>
        <tissue evidence="1">Leaf</tissue>
    </source>
</reference>
<accession>A0AAP0MD62</accession>
<evidence type="ECO:0008006" key="3">
    <source>
        <dbReference type="Google" id="ProtNLM"/>
    </source>
</evidence>
<evidence type="ECO:0000313" key="2">
    <source>
        <dbReference type="Proteomes" id="UP001428341"/>
    </source>
</evidence>
<gene>
    <name evidence="1" type="ORF">WN944_000591</name>
</gene>
<proteinExistence type="predicted"/>